<geneLocation type="plasmid" evidence="1 2">
    <name>pEMTOL01</name>
</geneLocation>
<dbReference type="RefSeq" id="WP_015026203.1">
    <property type="nucleotide sequence ID" value="NC_018742.1"/>
</dbReference>
<dbReference type="InterPro" id="IPR036397">
    <property type="entry name" value="RNaseH_sf"/>
</dbReference>
<reference evidence="1 2" key="1">
    <citation type="submission" date="2011-07" db="EMBL/GenBank/DDBJ databases">
        <title>The complete genome of plasmid 1 of Emticicia oligotrophica DSM 17448.</title>
        <authorList>
            <consortium name="US DOE Joint Genome Institute (JGI-PGF)"/>
            <person name="Lucas S."/>
            <person name="Han J."/>
            <person name="Lapidus A."/>
            <person name="Bruce D."/>
            <person name="Goodwin L."/>
            <person name="Pitluck S."/>
            <person name="Peters L."/>
            <person name="Kyrpides N."/>
            <person name="Mavromatis K."/>
            <person name="Ivanova N."/>
            <person name="Ovchinnikova G."/>
            <person name="Teshima H."/>
            <person name="Detter J.C."/>
            <person name="Tapia R."/>
            <person name="Han C."/>
            <person name="Land M."/>
            <person name="Hauser L."/>
            <person name="Markowitz V."/>
            <person name="Cheng J.-F."/>
            <person name="Hugenholtz P."/>
            <person name="Woyke T."/>
            <person name="Wu D."/>
            <person name="Tindall B."/>
            <person name="Pomrenke H."/>
            <person name="Brambilla E."/>
            <person name="Klenk H.-P."/>
            <person name="Eisen J.A."/>
        </authorList>
    </citation>
    <scope>NUCLEOTIDE SEQUENCE [LARGE SCALE GENOMIC DNA]</scope>
    <source>
        <strain evidence="2">DSM 17448 / GPTSA100-15</strain>
        <plasmid evidence="1 2">pEMTOL01</plasmid>
    </source>
</reference>
<evidence type="ECO:0008006" key="3">
    <source>
        <dbReference type="Google" id="ProtNLM"/>
    </source>
</evidence>
<evidence type="ECO:0000313" key="1">
    <source>
        <dbReference type="EMBL" id="AFK05457.1"/>
    </source>
</evidence>
<gene>
    <name evidence="1" type="ordered locus">Emtol_0185</name>
</gene>
<sequence length="829" mass="95502">MNSQTLYTIRNLAEINFSYKLVPLSINKIIGLENLYYTDLMNIAYKIGSLTNGPAVIITKNSRKYVAIPSDKTFETDIFLGKMGRVKLELPKDAPSFNLKFNNCSDEEYNLIEKFLEFAIRKQIKEKYNLIEDGAGKLFPKQPLLNIPNANIDVLEGFTFRIVPEGKKLAHVCVDVTHRNISKSSTSESVTIHNKERMKGRYTNSTRGRKALLKFGDYWFPIEILGFGESISNQTFIDKNFNERTVEEYTITETKHHKNKITALNPEEVSVIYCNPGKRKQGPPKHCASSLVYLLYTTKDAEMQSLHSTSILKTYRRFKNINQIVFDYFKNIKYNGQFINVDFRPKQEELQVLKSKDLLFANDHKLNLYDYKTGLINQDLGKKRRLGVLKNGILGKDIFDPQYLFVPKDSADYEVIEGIFDGFKRDFTKKVKDLANTFNGFTKVVQYDYRPNLSAKRQVDLIKEAALSEDVGEGCAIFVIPDSPYSSKRRNSKNDESLNRLHNCLKNGFFSSKLKFQCVSYSELERHYEGFMEDNEFVYKVVDTAYGFENQLFYLALEYLNLNFMFPYALAQNLNYDIYVGIDVHDRYAGFSFLYKNAGKIYLKYKDVPLKDKHSRAEKLSAEQILEIIEPTLREHIKEFCPNPNGMVLLRDGNSHGGEEKAVLQIIDHFSAENLLNKDTFKWAVVDLHKNSAVPLRASLSATPERKYELPTIGTIKRLGRNFEEAFMFNTGFPFDIRGSAKPVHYTFVAGNANFDKILEDLFSQTMLAFSAPDRPNSLPVIIKLLDFYLGSWAHGEKNWNNQEEETNLLPLDFIQQETFEEIVNDDSI</sequence>
<dbReference type="Gene3D" id="3.30.420.10">
    <property type="entry name" value="Ribonuclease H-like superfamily/Ribonuclease H"/>
    <property type="match status" value="1"/>
</dbReference>
<dbReference type="Proteomes" id="UP000002875">
    <property type="component" value="Plasmid pEMTOL01"/>
</dbReference>
<evidence type="ECO:0000313" key="2">
    <source>
        <dbReference type="Proteomes" id="UP000002875"/>
    </source>
</evidence>
<organism evidence="1 2">
    <name type="scientific">Emticicia oligotrophica (strain DSM 17448 / CIP 109782 / MTCC 6937 / GPTSA100-15)</name>
    <dbReference type="NCBI Taxonomy" id="929562"/>
    <lineage>
        <taxon>Bacteria</taxon>
        <taxon>Pseudomonadati</taxon>
        <taxon>Bacteroidota</taxon>
        <taxon>Cytophagia</taxon>
        <taxon>Cytophagales</taxon>
        <taxon>Leadbetterellaceae</taxon>
        <taxon>Emticicia</taxon>
    </lineage>
</organism>
<accession>A0ABM5N7R7</accession>
<name>A0ABM5N7R7_EMTOG</name>
<keyword evidence="2" id="KW-1185">Reference proteome</keyword>
<protein>
    <recommendedName>
        <fullName evidence="3">Piwi domain-containing protein</fullName>
    </recommendedName>
</protein>
<dbReference type="EMBL" id="CP002962">
    <property type="protein sequence ID" value="AFK05457.1"/>
    <property type="molecule type" value="Genomic_DNA"/>
</dbReference>
<proteinExistence type="predicted"/>
<dbReference type="InterPro" id="IPR012337">
    <property type="entry name" value="RNaseH-like_sf"/>
</dbReference>
<dbReference type="SUPFAM" id="SSF53098">
    <property type="entry name" value="Ribonuclease H-like"/>
    <property type="match status" value="1"/>
</dbReference>
<keyword evidence="1" id="KW-0614">Plasmid</keyword>